<evidence type="ECO:0000313" key="2">
    <source>
        <dbReference type="Proteomes" id="UP000006867"/>
    </source>
</evidence>
<keyword evidence="2" id="KW-1185">Reference proteome</keyword>
<evidence type="ECO:0000313" key="1">
    <source>
        <dbReference type="EMBL" id="ADP35070.1"/>
    </source>
</evidence>
<accession>A0ABN3ZGB2</accession>
<gene>
    <name evidence="1" type="ordered locus">BATR1942_20775</name>
</gene>
<sequence>MISKSALVQSAFLGGGQSVCPNIKRNLKFTILCSIDKKSALE</sequence>
<dbReference type="EMBL" id="CP002207">
    <property type="protein sequence ID" value="ADP35070.1"/>
    <property type="molecule type" value="Genomic_DNA"/>
</dbReference>
<name>A0ABN3ZGB2_BACA1</name>
<protein>
    <submittedName>
        <fullName evidence="1">Uncharacterized protein</fullName>
    </submittedName>
</protein>
<reference evidence="1 2" key="1">
    <citation type="journal article" date="2011" name="Front. Microbiol.">
        <title>Genomic signatures of strain selection and enhancement in Bacillus atrophaeus var. globigii, a historical biowarfare simulant.</title>
        <authorList>
            <person name="Gibbons H.S."/>
            <person name="Broomall S.M."/>
            <person name="McNew L.A."/>
            <person name="Daligault H."/>
            <person name="Chapman C."/>
            <person name="Bruce D."/>
            <person name="Karavis M."/>
            <person name="Krepps M."/>
            <person name="McGregor P.A."/>
            <person name="Hong C."/>
            <person name="Park K.H."/>
            <person name="Akmal A."/>
            <person name="Feldman A."/>
            <person name="Lin J.S."/>
            <person name="Chang W.E."/>
            <person name="Higgs B.W."/>
            <person name="Demirev P."/>
            <person name="Lindquist J."/>
            <person name="Liem A."/>
            <person name="Fochler E."/>
            <person name="Read T.D."/>
            <person name="Tapia R."/>
            <person name="Johnson S."/>
            <person name="Bishop-Lilly K.A."/>
            <person name="Detter C."/>
            <person name="Han C."/>
            <person name="Sozhamannan S."/>
            <person name="Rosenzweig C.N."/>
            <person name="Skowronski E.W."/>
        </authorList>
    </citation>
    <scope>NUCLEOTIDE SEQUENCE [LARGE SCALE GENOMIC DNA]</scope>
    <source>
        <strain evidence="1 2">1942</strain>
    </source>
</reference>
<dbReference type="Proteomes" id="UP000006867">
    <property type="component" value="Chromosome"/>
</dbReference>
<organism evidence="1 2">
    <name type="scientific">Bacillus atrophaeus (strain 1942)</name>
    <dbReference type="NCBI Taxonomy" id="720555"/>
    <lineage>
        <taxon>Bacteria</taxon>
        <taxon>Bacillati</taxon>
        <taxon>Bacillota</taxon>
        <taxon>Bacilli</taxon>
        <taxon>Bacillales</taxon>
        <taxon>Bacillaceae</taxon>
        <taxon>Bacillus</taxon>
    </lineage>
</organism>
<proteinExistence type="predicted"/>